<accession>A0A9N9FVW7</accession>
<dbReference type="SUPFAM" id="SSF81901">
    <property type="entry name" value="HCP-like"/>
    <property type="match status" value="1"/>
</dbReference>
<proteinExistence type="predicted"/>
<dbReference type="AlphaFoldDB" id="A0A9N9FVW7"/>
<sequence length="58" mass="6865">MTTFHTNKLLLFETLLGFLDQNEIIFERDLLTAFEIYNKCAHNEDSQAQFLSGYAYER</sequence>
<protein>
    <submittedName>
        <fullName evidence="1">5015_t:CDS:1</fullName>
    </submittedName>
</protein>
<name>A0A9N9FVW7_9GLOM</name>
<gene>
    <name evidence="1" type="ORF">AGERDE_LOCUS7159</name>
</gene>
<keyword evidence="2" id="KW-1185">Reference proteome</keyword>
<evidence type="ECO:0000313" key="2">
    <source>
        <dbReference type="Proteomes" id="UP000789831"/>
    </source>
</evidence>
<evidence type="ECO:0000313" key="1">
    <source>
        <dbReference type="EMBL" id="CAG8561173.1"/>
    </source>
</evidence>
<dbReference type="Proteomes" id="UP000789831">
    <property type="component" value="Unassembled WGS sequence"/>
</dbReference>
<reference evidence="1" key="1">
    <citation type="submission" date="2021-06" db="EMBL/GenBank/DDBJ databases">
        <authorList>
            <person name="Kallberg Y."/>
            <person name="Tangrot J."/>
            <person name="Rosling A."/>
        </authorList>
    </citation>
    <scope>NUCLEOTIDE SEQUENCE</scope>
    <source>
        <strain evidence="1">MT106</strain>
    </source>
</reference>
<dbReference type="EMBL" id="CAJVPL010001246">
    <property type="protein sequence ID" value="CAG8561173.1"/>
    <property type="molecule type" value="Genomic_DNA"/>
</dbReference>
<organism evidence="1 2">
    <name type="scientific">Ambispora gerdemannii</name>
    <dbReference type="NCBI Taxonomy" id="144530"/>
    <lineage>
        <taxon>Eukaryota</taxon>
        <taxon>Fungi</taxon>
        <taxon>Fungi incertae sedis</taxon>
        <taxon>Mucoromycota</taxon>
        <taxon>Glomeromycotina</taxon>
        <taxon>Glomeromycetes</taxon>
        <taxon>Archaeosporales</taxon>
        <taxon>Ambisporaceae</taxon>
        <taxon>Ambispora</taxon>
    </lineage>
</organism>
<comment type="caution">
    <text evidence="1">The sequence shown here is derived from an EMBL/GenBank/DDBJ whole genome shotgun (WGS) entry which is preliminary data.</text>
</comment>